<reference evidence="1" key="2">
    <citation type="submission" date="2021-01" db="EMBL/GenBank/DDBJ databases">
        <authorList>
            <person name="Schikora-Tamarit M.A."/>
        </authorList>
    </citation>
    <scope>NUCLEOTIDE SEQUENCE</scope>
    <source>
        <strain evidence="1">CBS2887</strain>
    </source>
</reference>
<evidence type="ECO:0000313" key="1">
    <source>
        <dbReference type="EMBL" id="KAH3688436.1"/>
    </source>
</evidence>
<accession>A0A9P8QDH3</accession>
<evidence type="ECO:0000313" key="2">
    <source>
        <dbReference type="Proteomes" id="UP000774326"/>
    </source>
</evidence>
<comment type="caution">
    <text evidence="1">The sequence shown here is derived from an EMBL/GenBank/DDBJ whole genome shotgun (WGS) entry which is preliminary data.</text>
</comment>
<reference evidence="1" key="1">
    <citation type="journal article" date="2021" name="Open Biol.">
        <title>Shared evolutionary footprints suggest mitochondrial oxidative damage underlies multiple complex I losses in fungi.</title>
        <authorList>
            <person name="Schikora-Tamarit M.A."/>
            <person name="Marcet-Houben M."/>
            <person name="Nosek J."/>
            <person name="Gabaldon T."/>
        </authorList>
    </citation>
    <scope>NUCLEOTIDE SEQUENCE</scope>
    <source>
        <strain evidence="1">CBS2887</strain>
    </source>
</reference>
<dbReference type="EMBL" id="JAEUBG010000347">
    <property type="protein sequence ID" value="KAH3688436.1"/>
    <property type="molecule type" value="Genomic_DNA"/>
</dbReference>
<organism evidence="1 2">
    <name type="scientific">Wickerhamomyces pijperi</name>
    <name type="common">Yeast</name>
    <name type="synonym">Pichia pijperi</name>
    <dbReference type="NCBI Taxonomy" id="599730"/>
    <lineage>
        <taxon>Eukaryota</taxon>
        <taxon>Fungi</taxon>
        <taxon>Dikarya</taxon>
        <taxon>Ascomycota</taxon>
        <taxon>Saccharomycotina</taxon>
        <taxon>Saccharomycetes</taxon>
        <taxon>Phaffomycetales</taxon>
        <taxon>Wickerhamomycetaceae</taxon>
        <taxon>Wickerhamomyces</taxon>
    </lineage>
</organism>
<name>A0A9P8QDH3_WICPI</name>
<dbReference type="AlphaFoldDB" id="A0A9P8QDH3"/>
<proteinExistence type="predicted"/>
<keyword evidence="2" id="KW-1185">Reference proteome</keyword>
<gene>
    <name evidence="1" type="ORF">WICPIJ_000575</name>
</gene>
<protein>
    <submittedName>
        <fullName evidence="1">Uncharacterized protein</fullName>
    </submittedName>
</protein>
<dbReference type="Proteomes" id="UP000774326">
    <property type="component" value="Unassembled WGS sequence"/>
</dbReference>
<sequence length="115" mass="12433">MELIGVVASKAGRVHLAEELGNEVELIGAVDEDGAGVRFVAADVAVDVAVGGSDSWKEVIFAWKLMWTLDEQLVDNTLGSGSFGKVWVRITASAKLDRIKEVLHASNQSVKRRIE</sequence>